<organism evidence="1 2">
    <name type="scientific">Gossypium arboreum</name>
    <name type="common">Tree cotton</name>
    <name type="synonym">Gossypium nanking</name>
    <dbReference type="NCBI Taxonomy" id="29729"/>
    <lineage>
        <taxon>Eukaryota</taxon>
        <taxon>Viridiplantae</taxon>
        <taxon>Streptophyta</taxon>
        <taxon>Embryophyta</taxon>
        <taxon>Tracheophyta</taxon>
        <taxon>Spermatophyta</taxon>
        <taxon>Magnoliopsida</taxon>
        <taxon>eudicotyledons</taxon>
        <taxon>Gunneridae</taxon>
        <taxon>Pentapetalae</taxon>
        <taxon>rosids</taxon>
        <taxon>malvids</taxon>
        <taxon>Malvales</taxon>
        <taxon>Malvaceae</taxon>
        <taxon>Malvoideae</taxon>
        <taxon>Gossypium</taxon>
    </lineage>
</organism>
<sequence length="63" mass="7328">MLRSPQKCPFSNWTKLGLDRDTPMCDYLRPWSRLLNDHGRVIYPCKSCSDLTNLTRACGLPVW</sequence>
<evidence type="ECO:0000313" key="1">
    <source>
        <dbReference type="EMBL" id="KHG09528.1"/>
    </source>
</evidence>
<dbReference type="EMBL" id="KN391321">
    <property type="protein sequence ID" value="KHG09528.1"/>
    <property type="molecule type" value="Genomic_DNA"/>
</dbReference>
<reference evidence="2" key="1">
    <citation type="submission" date="2014-09" db="EMBL/GenBank/DDBJ databases">
        <authorList>
            <person name="Mudge J."/>
            <person name="Ramaraj T."/>
            <person name="Lindquist I.E."/>
            <person name="Bharti A.K."/>
            <person name="Sundararajan A."/>
            <person name="Cameron C.T."/>
            <person name="Woodward J.E."/>
            <person name="May G.D."/>
            <person name="Brubaker C."/>
            <person name="Broadhvest J."/>
            <person name="Wilkins T.A."/>
        </authorList>
    </citation>
    <scope>NUCLEOTIDE SEQUENCE</scope>
    <source>
        <strain evidence="2">cv. AKA8401</strain>
    </source>
</reference>
<dbReference type="AlphaFoldDB" id="A0A0B0N517"/>
<keyword evidence="2" id="KW-1185">Reference proteome</keyword>
<protein>
    <submittedName>
        <fullName evidence="1">Uncharacterized protein</fullName>
    </submittedName>
</protein>
<accession>A0A0B0N517</accession>
<dbReference type="Proteomes" id="UP000032142">
    <property type="component" value="Unassembled WGS sequence"/>
</dbReference>
<proteinExistence type="predicted"/>
<gene>
    <name evidence="1" type="ORF">F383_36585</name>
</gene>
<name>A0A0B0N517_GOSAR</name>
<evidence type="ECO:0000313" key="2">
    <source>
        <dbReference type="Proteomes" id="UP000032142"/>
    </source>
</evidence>